<evidence type="ECO:0000313" key="1">
    <source>
        <dbReference type="EMBL" id="KAG5473326.1"/>
    </source>
</evidence>
<dbReference type="AlphaFoldDB" id="A0A836GE54"/>
<organism evidence="1 2">
    <name type="scientific">Leishmania enriettii</name>
    <dbReference type="NCBI Taxonomy" id="5663"/>
    <lineage>
        <taxon>Eukaryota</taxon>
        <taxon>Discoba</taxon>
        <taxon>Euglenozoa</taxon>
        <taxon>Kinetoplastea</taxon>
        <taxon>Metakinetoplastina</taxon>
        <taxon>Trypanosomatida</taxon>
        <taxon>Trypanosomatidae</taxon>
        <taxon>Leishmaniinae</taxon>
        <taxon>Leishmania</taxon>
    </lineage>
</organism>
<accession>A0A836GE54</accession>
<comment type="caution">
    <text evidence="1">The sequence shown here is derived from an EMBL/GenBank/DDBJ whole genome shotgun (WGS) entry which is preliminary data.</text>
</comment>
<proteinExistence type="predicted"/>
<gene>
    <name evidence="1" type="ORF">CUR178_03246</name>
</gene>
<dbReference type="EMBL" id="JAFHKP010000030">
    <property type="protein sequence ID" value="KAG5473326.1"/>
    <property type="molecule type" value="Genomic_DNA"/>
</dbReference>
<dbReference type="Proteomes" id="UP000674179">
    <property type="component" value="Chromosome 30"/>
</dbReference>
<sequence>MGCSLFKLSRVSYYSINHGRVGALTSFCRVPTSKLTVKGTGLLNRKAGDIDVDLVSDPEVRWGLCGVAQMLRKKKVVAVVDALSHNELHCTLDLTALVPMRIGAVFGAGVLVTSGQAASLYDGPALSLPFL</sequence>
<dbReference type="GeneID" id="94170492"/>
<dbReference type="OrthoDB" id="247919at2759"/>
<keyword evidence="2" id="KW-1185">Reference proteome</keyword>
<dbReference type="KEGG" id="lenr:94170492"/>
<evidence type="ECO:0000313" key="2">
    <source>
        <dbReference type="Proteomes" id="UP000674179"/>
    </source>
</evidence>
<dbReference type="RefSeq" id="XP_067691085.1">
    <property type="nucleotide sequence ID" value="XM_067834982.1"/>
</dbReference>
<reference evidence="1 2" key="1">
    <citation type="submission" date="2021-02" db="EMBL/GenBank/DDBJ databases">
        <title>Leishmania (Mundinia) enrietti genome sequencing and assembly.</title>
        <authorList>
            <person name="Almutairi H."/>
            <person name="Gatherer D."/>
        </authorList>
    </citation>
    <scope>NUCLEOTIDE SEQUENCE [LARGE SCALE GENOMIC DNA]</scope>
    <source>
        <strain evidence="1">CUR178</strain>
    </source>
</reference>
<name>A0A836GE54_LEIEN</name>
<protein>
    <submittedName>
        <fullName evidence="1">Uncharacterized protein</fullName>
    </submittedName>
</protein>